<dbReference type="Pfam" id="PF02844">
    <property type="entry name" value="GARS_N"/>
    <property type="match status" value="1"/>
</dbReference>
<dbReference type="SUPFAM" id="SSF52440">
    <property type="entry name" value="PreATP-grasp domain"/>
    <property type="match status" value="1"/>
</dbReference>
<dbReference type="EMBL" id="AASE01000002">
    <property type="protein sequence ID" value="EAT59750.1"/>
    <property type="molecule type" value="Genomic_DNA"/>
</dbReference>
<protein>
    <recommendedName>
        <fullName evidence="4 12">Phosphoribosylamine--glycine ligase</fullName>
        <ecNumber evidence="4 12">6.3.4.13</ecNumber>
    </recommendedName>
    <alternativeName>
        <fullName evidence="12">GARS</fullName>
    </alternativeName>
    <alternativeName>
        <fullName evidence="10 12">Glycinamide ribonucleotide synthetase</fullName>
    </alternativeName>
    <alternativeName>
        <fullName evidence="11 12">Phosphoribosylglycinamide synthetase</fullName>
    </alternativeName>
</protein>
<dbReference type="InterPro" id="IPR020560">
    <property type="entry name" value="PRibGlycinamide_synth_C-dom"/>
</dbReference>
<keyword evidence="7 12" id="KW-0658">Purine biosynthesis</keyword>
<dbReference type="GO" id="GO:0006189">
    <property type="term" value="P:'de novo' IMP biosynthetic process"/>
    <property type="evidence" value="ECO:0007669"/>
    <property type="project" value="UniProtKB-UniRule"/>
</dbReference>
<dbReference type="Pfam" id="PF02843">
    <property type="entry name" value="GARS_C"/>
    <property type="match status" value="1"/>
</dbReference>
<dbReference type="InterPro" id="IPR011761">
    <property type="entry name" value="ATP-grasp"/>
</dbReference>
<evidence type="ECO:0000256" key="1">
    <source>
        <dbReference type="ARBA" id="ARBA00001936"/>
    </source>
</evidence>
<dbReference type="InterPro" id="IPR016185">
    <property type="entry name" value="PreATP-grasp_dom_sf"/>
</dbReference>
<name>Q0YU04_9CHLB</name>
<dbReference type="Pfam" id="PF01071">
    <property type="entry name" value="GARS_A"/>
    <property type="match status" value="1"/>
</dbReference>
<dbReference type="PANTHER" id="PTHR43472:SF1">
    <property type="entry name" value="PHOSPHORIBOSYLAMINE--GLYCINE LIGASE, CHLOROPLASTIC"/>
    <property type="match status" value="1"/>
</dbReference>
<evidence type="ECO:0000256" key="3">
    <source>
        <dbReference type="ARBA" id="ARBA00005174"/>
    </source>
</evidence>
<evidence type="ECO:0000256" key="13">
    <source>
        <dbReference type="PROSITE-ProRule" id="PRU00409"/>
    </source>
</evidence>
<comment type="catalytic activity">
    <reaction evidence="12">
        <text>5-phospho-beta-D-ribosylamine + glycine + ATP = N(1)-(5-phospho-beta-D-ribosyl)glycinamide + ADP + phosphate + H(+)</text>
        <dbReference type="Rhea" id="RHEA:17453"/>
        <dbReference type="ChEBI" id="CHEBI:15378"/>
        <dbReference type="ChEBI" id="CHEBI:30616"/>
        <dbReference type="ChEBI" id="CHEBI:43474"/>
        <dbReference type="ChEBI" id="CHEBI:57305"/>
        <dbReference type="ChEBI" id="CHEBI:58681"/>
        <dbReference type="ChEBI" id="CHEBI:143788"/>
        <dbReference type="ChEBI" id="CHEBI:456216"/>
        <dbReference type="EC" id="6.3.4.13"/>
    </reaction>
</comment>
<organism evidence="15 16">
    <name type="scientific">Chlorobium ferrooxidans DSM 13031</name>
    <dbReference type="NCBI Taxonomy" id="377431"/>
    <lineage>
        <taxon>Bacteria</taxon>
        <taxon>Pseudomonadati</taxon>
        <taxon>Chlorobiota</taxon>
        <taxon>Chlorobiia</taxon>
        <taxon>Chlorobiales</taxon>
        <taxon>Chlorobiaceae</taxon>
        <taxon>Chlorobium/Pelodictyon group</taxon>
        <taxon>Chlorobium</taxon>
    </lineage>
</organism>
<dbReference type="Gene3D" id="3.30.1490.20">
    <property type="entry name" value="ATP-grasp fold, A domain"/>
    <property type="match status" value="1"/>
</dbReference>
<dbReference type="GO" id="GO:0005524">
    <property type="term" value="F:ATP binding"/>
    <property type="evidence" value="ECO:0007669"/>
    <property type="project" value="UniProtKB-UniRule"/>
</dbReference>
<evidence type="ECO:0000256" key="8">
    <source>
        <dbReference type="ARBA" id="ARBA00022840"/>
    </source>
</evidence>
<dbReference type="PANTHER" id="PTHR43472">
    <property type="entry name" value="PHOSPHORIBOSYLAMINE--GLYCINE LIGASE"/>
    <property type="match status" value="1"/>
</dbReference>
<evidence type="ECO:0000313" key="15">
    <source>
        <dbReference type="EMBL" id="EAT59750.1"/>
    </source>
</evidence>
<evidence type="ECO:0000256" key="5">
    <source>
        <dbReference type="ARBA" id="ARBA00022598"/>
    </source>
</evidence>
<dbReference type="Proteomes" id="UP000004162">
    <property type="component" value="Unassembled WGS sequence"/>
</dbReference>
<dbReference type="SMART" id="SM01209">
    <property type="entry name" value="GARS_A"/>
    <property type="match status" value="1"/>
</dbReference>
<evidence type="ECO:0000256" key="10">
    <source>
        <dbReference type="ARBA" id="ARBA00042242"/>
    </source>
</evidence>
<evidence type="ECO:0000256" key="6">
    <source>
        <dbReference type="ARBA" id="ARBA00022741"/>
    </source>
</evidence>
<dbReference type="SMART" id="SM01210">
    <property type="entry name" value="GARS_C"/>
    <property type="match status" value="1"/>
</dbReference>
<evidence type="ECO:0000259" key="14">
    <source>
        <dbReference type="PROSITE" id="PS50975"/>
    </source>
</evidence>
<dbReference type="FunFam" id="3.90.600.10:FF:000001">
    <property type="entry name" value="Trifunctional purine biosynthetic protein adenosine-3"/>
    <property type="match status" value="1"/>
</dbReference>
<dbReference type="InterPro" id="IPR013815">
    <property type="entry name" value="ATP_grasp_subdomain_1"/>
</dbReference>
<keyword evidence="6 13" id="KW-0547">Nucleotide-binding</keyword>
<dbReference type="GO" id="GO:0046872">
    <property type="term" value="F:metal ion binding"/>
    <property type="evidence" value="ECO:0007669"/>
    <property type="project" value="InterPro"/>
</dbReference>
<dbReference type="InterPro" id="IPR037123">
    <property type="entry name" value="PRibGlycinamide_synth_C_sf"/>
</dbReference>
<gene>
    <name evidence="12" type="primary">purD</name>
    <name evidence="15" type="ORF">CferDRAFT_1757</name>
</gene>
<evidence type="ECO:0000313" key="16">
    <source>
        <dbReference type="Proteomes" id="UP000004162"/>
    </source>
</evidence>
<dbReference type="InterPro" id="IPR020561">
    <property type="entry name" value="PRibGlycinamid_synth_ATP-grasp"/>
</dbReference>
<keyword evidence="5 12" id="KW-0436">Ligase</keyword>
<evidence type="ECO:0000256" key="11">
    <source>
        <dbReference type="ARBA" id="ARBA00042864"/>
    </source>
</evidence>
<evidence type="ECO:0000256" key="4">
    <source>
        <dbReference type="ARBA" id="ARBA00013255"/>
    </source>
</evidence>
<dbReference type="InterPro" id="IPR011054">
    <property type="entry name" value="Rudment_hybrid_motif"/>
</dbReference>
<dbReference type="Gene3D" id="3.30.470.20">
    <property type="entry name" value="ATP-grasp fold, B domain"/>
    <property type="match status" value="1"/>
</dbReference>
<reference evidence="15 16" key="2">
    <citation type="submission" date="2006-07" db="EMBL/GenBank/DDBJ databases">
        <title>Sequencing of the draft genome and assembly of Chlorobium ferroxidans DSM 13031.</title>
        <authorList>
            <consortium name="US DOE Joint Genome Institute (JGI-PGF)"/>
            <person name="Copeland A."/>
            <person name="Lucas S."/>
            <person name="Lapidus A."/>
            <person name="Barry K."/>
            <person name="Glavina del Rio T."/>
            <person name="Dalin E."/>
            <person name="Tice H."/>
            <person name="Bruce D."/>
            <person name="Pitluck S."/>
            <person name="Richardson P."/>
        </authorList>
    </citation>
    <scope>NUCLEOTIDE SEQUENCE [LARGE SCALE GENOMIC DNA]</scope>
    <source>
        <strain evidence="15 16">DSM 13031</strain>
    </source>
</reference>
<dbReference type="NCBIfam" id="TIGR00877">
    <property type="entry name" value="purD"/>
    <property type="match status" value="1"/>
</dbReference>
<dbReference type="GO" id="GO:0004637">
    <property type="term" value="F:phosphoribosylamine-glycine ligase activity"/>
    <property type="evidence" value="ECO:0007669"/>
    <property type="project" value="UniProtKB-UniRule"/>
</dbReference>
<dbReference type="Gene3D" id="3.90.600.10">
    <property type="entry name" value="Phosphoribosylglycinamide synthetase, C-terminal domain"/>
    <property type="match status" value="1"/>
</dbReference>
<dbReference type="InterPro" id="IPR020559">
    <property type="entry name" value="PRibGlycinamide_synth_CS"/>
</dbReference>
<dbReference type="PROSITE" id="PS00184">
    <property type="entry name" value="GARS"/>
    <property type="match status" value="1"/>
</dbReference>
<dbReference type="SUPFAM" id="SSF51246">
    <property type="entry name" value="Rudiment single hybrid motif"/>
    <property type="match status" value="1"/>
</dbReference>
<feature type="domain" description="ATP-grasp" evidence="14">
    <location>
        <begin position="116"/>
        <end position="325"/>
    </location>
</feature>
<dbReference type="EC" id="6.3.4.13" evidence="4 12"/>
<keyword evidence="16" id="KW-1185">Reference proteome</keyword>
<dbReference type="UniPathway" id="UPA00074">
    <property type="reaction ID" value="UER00125"/>
</dbReference>
<dbReference type="HAMAP" id="MF_00138">
    <property type="entry name" value="GARS"/>
    <property type="match status" value="1"/>
</dbReference>
<evidence type="ECO:0000256" key="7">
    <source>
        <dbReference type="ARBA" id="ARBA00022755"/>
    </source>
</evidence>
<comment type="cofactor">
    <cofactor evidence="2">
        <name>Mg(2+)</name>
        <dbReference type="ChEBI" id="CHEBI:18420"/>
    </cofactor>
</comment>
<accession>Q0YU04</accession>
<dbReference type="InterPro" id="IPR020562">
    <property type="entry name" value="PRibGlycinamide_synth_N"/>
</dbReference>
<evidence type="ECO:0000256" key="12">
    <source>
        <dbReference type="HAMAP-Rule" id="MF_00138"/>
    </source>
</evidence>
<dbReference type="InterPro" id="IPR000115">
    <property type="entry name" value="PRibGlycinamide_synth"/>
</dbReference>
<dbReference type="SUPFAM" id="SSF56059">
    <property type="entry name" value="Glutathione synthetase ATP-binding domain-like"/>
    <property type="match status" value="1"/>
</dbReference>
<comment type="caution">
    <text evidence="15">The sequence shown here is derived from an EMBL/GenBank/DDBJ whole genome shotgun (WGS) entry which is preliminary data.</text>
</comment>
<evidence type="ECO:0000256" key="9">
    <source>
        <dbReference type="ARBA" id="ARBA00038345"/>
    </source>
</evidence>
<dbReference type="Gene3D" id="3.40.50.20">
    <property type="match status" value="1"/>
</dbReference>
<evidence type="ECO:0000256" key="2">
    <source>
        <dbReference type="ARBA" id="ARBA00001946"/>
    </source>
</evidence>
<sequence length="435" mass="46329">MPTLRAMNVLIIGSGAREHAMARAAAQSERVQAVFVAPGNGGTAMMGGKVHNVALKATDLDGLLQFAGETGVELTVVGPEQPLELGIVDLFRRSGKKIVGPTRDAARLESSKVFAKEFMQRHHIPTAGYRVFRDSASAVSYLGALPERSWPQVIKASGLCGGKGVIIAEDRDVALRTIIELFDDRIFGDAADEVVIEDFLKGEEASVFALTDGVSYRLFLSAQDHKRIGDGDTGKNTGGMGAYAPAPLVSAEVMRKVEERVIRPTLAGMASEGYPYTGFLYVGLMIDGGEPSVVEYNARLGDPETQVVLPLLKSDLIAALQASVDGDGRLNEVPFEMYQQSAATVVMASGGYPDHYETGKPVTIADGVESLEGCMVFHAGTSLDGARLLTAGGRVFSVTALGDTLRESIDRAYEAVEKISFEGAYYRSDIGAKAL</sequence>
<dbReference type="AlphaFoldDB" id="Q0YU04"/>
<keyword evidence="8 13" id="KW-0067">ATP-binding</keyword>
<dbReference type="GO" id="GO:0009113">
    <property type="term" value="P:purine nucleobase biosynthetic process"/>
    <property type="evidence" value="ECO:0007669"/>
    <property type="project" value="InterPro"/>
</dbReference>
<dbReference type="PROSITE" id="PS50975">
    <property type="entry name" value="ATP_GRASP"/>
    <property type="match status" value="1"/>
</dbReference>
<comment type="pathway">
    <text evidence="3 12">Purine metabolism; IMP biosynthesis via de novo pathway; N(1)-(5-phospho-D-ribosyl)glycinamide from 5-phospho-alpha-D-ribose 1-diphosphate: step 2/2.</text>
</comment>
<comment type="similarity">
    <text evidence="9 12">Belongs to the GARS family.</text>
</comment>
<proteinExistence type="inferred from homology"/>
<comment type="cofactor">
    <cofactor evidence="1">
        <name>Mn(2+)</name>
        <dbReference type="ChEBI" id="CHEBI:29035"/>
    </cofactor>
</comment>
<reference evidence="15 16" key="1">
    <citation type="submission" date="2006-07" db="EMBL/GenBank/DDBJ databases">
        <title>Annotation of the draft genome assembly of Chlorobium ferroxidans DSM 13031.</title>
        <authorList>
            <consortium name="US DOE Joint Genome Institute (JGI-ORNL)"/>
            <person name="Larimer F."/>
            <person name="Land M."/>
            <person name="Hauser L."/>
        </authorList>
    </citation>
    <scope>NUCLEOTIDE SEQUENCE [LARGE SCALE GENOMIC DNA]</scope>
    <source>
        <strain evidence="15 16">DSM 13031</strain>
    </source>
</reference>